<evidence type="ECO:0000313" key="3">
    <source>
        <dbReference type="Proteomes" id="UP000813018"/>
    </source>
</evidence>
<keyword evidence="3" id="KW-1185">Reference proteome</keyword>
<evidence type="ECO:0000259" key="1">
    <source>
        <dbReference type="PROSITE" id="PS51186"/>
    </source>
</evidence>
<dbReference type="InterPro" id="IPR000182">
    <property type="entry name" value="GNAT_dom"/>
</dbReference>
<gene>
    <name evidence="2" type="ORF">K0O23_03495</name>
</gene>
<dbReference type="PANTHER" id="PTHR43792:SF9">
    <property type="entry name" value="RIBOSOMAL-PROTEIN-ALANINE ACETYLTRANSFERASE"/>
    <property type="match status" value="1"/>
</dbReference>
<dbReference type="Proteomes" id="UP000813018">
    <property type="component" value="Unassembled WGS sequence"/>
</dbReference>
<evidence type="ECO:0000313" key="2">
    <source>
        <dbReference type="EMBL" id="MBW7466119.1"/>
    </source>
</evidence>
<dbReference type="RefSeq" id="WP_219876003.1">
    <property type="nucleotide sequence ID" value="NZ_JAHYXK010000002.1"/>
</dbReference>
<comment type="caution">
    <text evidence="2">The sequence shown here is derived from an EMBL/GenBank/DDBJ whole genome shotgun (WGS) entry which is preliminary data.</text>
</comment>
<dbReference type="Pfam" id="PF13302">
    <property type="entry name" value="Acetyltransf_3"/>
    <property type="match status" value="1"/>
</dbReference>
<protein>
    <submittedName>
        <fullName evidence="2">GNAT family N-acetyltransferase</fullName>
    </submittedName>
</protein>
<proteinExistence type="predicted"/>
<dbReference type="EMBL" id="JAHYXK010000002">
    <property type="protein sequence ID" value="MBW7466119.1"/>
    <property type="molecule type" value="Genomic_DNA"/>
</dbReference>
<sequence length="175" mass="20267">MHSGFQTERLQLRLVEPSDVEFILQGLSDERVTKYYAVHYDTMEAVEEQMVFYEQLIKEGTGVWWAFSLKGSQELIGACGFSSLEAEHRKAEIGFWLLPSYWGKGYIPEAAAAIIKYGFEQMNLNRIEAIVEGDNDQSERVLLKLGFEYEGRLRECEIKNGQFIDLIYYSILKEK</sequence>
<dbReference type="InterPro" id="IPR051531">
    <property type="entry name" value="N-acetyltransferase"/>
</dbReference>
<feature type="domain" description="N-acetyltransferase" evidence="1">
    <location>
        <begin position="10"/>
        <end position="174"/>
    </location>
</feature>
<dbReference type="PROSITE" id="PS51186">
    <property type="entry name" value="GNAT"/>
    <property type="match status" value="1"/>
</dbReference>
<accession>A0ABS7CQJ4</accession>
<dbReference type="PANTHER" id="PTHR43792">
    <property type="entry name" value="GNAT FAMILY, PUTATIVE (AFU_ORTHOLOGUE AFUA_3G00765)-RELATED-RELATED"/>
    <property type="match status" value="1"/>
</dbReference>
<organism evidence="2 3">
    <name type="scientific">Pontibacter aydingkolensis</name>
    <dbReference type="NCBI Taxonomy" id="1911536"/>
    <lineage>
        <taxon>Bacteria</taxon>
        <taxon>Pseudomonadati</taxon>
        <taxon>Bacteroidota</taxon>
        <taxon>Cytophagia</taxon>
        <taxon>Cytophagales</taxon>
        <taxon>Hymenobacteraceae</taxon>
        <taxon>Pontibacter</taxon>
    </lineage>
</organism>
<dbReference type="Gene3D" id="3.40.630.30">
    <property type="match status" value="1"/>
</dbReference>
<dbReference type="InterPro" id="IPR016181">
    <property type="entry name" value="Acyl_CoA_acyltransferase"/>
</dbReference>
<reference evidence="2 3" key="1">
    <citation type="journal article" date="2016" name="Int. J. Syst. Evol. Microbiol.">
        <title>Pontibacter aydingkolensis sp. nov., isolated from soil of a salt lake.</title>
        <authorList>
            <person name="Osman G."/>
            <person name="Zhang T."/>
            <person name="Lou K."/>
            <person name="Gao Y."/>
            <person name="Chang W."/>
            <person name="Lin Q."/>
            <person name="Yang H.M."/>
            <person name="Huo X.D."/>
            <person name="Wang N."/>
        </authorList>
    </citation>
    <scope>NUCLEOTIDE SEQUENCE [LARGE SCALE GENOMIC DNA]</scope>
    <source>
        <strain evidence="2 3">KACC 19255</strain>
    </source>
</reference>
<dbReference type="SUPFAM" id="SSF55729">
    <property type="entry name" value="Acyl-CoA N-acyltransferases (Nat)"/>
    <property type="match status" value="1"/>
</dbReference>
<name>A0ABS7CQJ4_9BACT</name>